<proteinExistence type="predicted"/>
<dbReference type="AlphaFoldDB" id="A0A1Y2K935"/>
<dbReference type="EMBL" id="LVJN01000015">
    <property type="protein sequence ID" value="OSM07243.1"/>
    <property type="molecule type" value="Genomic_DNA"/>
</dbReference>
<organism evidence="2 3">
    <name type="scientific">Magnetofaba australis IT-1</name>
    <dbReference type="NCBI Taxonomy" id="1434232"/>
    <lineage>
        <taxon>Bacteria</taxon>
        <taxon>Pseudomonadati</taxon>
        <taxon>Pseudomonadota</taxon>
        <taxon>Magnetococcia</taxon>
        <taxon>Magnetococcales</taxon>
        <taxon>Magnetococcaceae</taxon>
        <taxon>Magnetofaba</taxon>
    </lineage>
</organism>
<gene>
    <name evidence="2" type="ORF">MAIT1_03824</name>
</gene>
<keyword evidence="1" id="KW-0732">Signal</keyword>
<evidence type="ECO:0000313" key="3">
    <source>
        <dbReference type="Proteomes" id="UP000194003"/>
    </source>
</evidence>
<evidence type="ECO:0000313" key="2">
    <source>
        <dbReference type="EMBL" id="OSM07243.1"/>
    </source>
</evidence>
<protein>
    <submittedName>
        <fullName evidence="2">Uncharacterized protein</fullName>
    </submittedName>
</protein>
<dbReference type="OrthoDB" id="9846501at2"/>
<comment type="caution">
    <text evidence="2">The sequence shown here is derived from an EMBL/GenBank/DDBJ whole genome shotgun (WGS) entry which is preliminary data.</text>
</comment>
<name>A0A1Y2K935_9PROT</name>
<keyword evidence="3" id="KW-1185">Reference proteome</keyword>
<evidence type="ECO:0000256" key="1">
    <source>
        <dbReference type="SAM" id="SignalP"/>
    </source>
</evidence>
<dbReference type="RefSeq" id="WP_085441192.1">
    <property type="nucleotide sequence ID" value="NZ_LVJN01000015.1"/>
</dbReference>
<feature type="signal peptide" evidence="1">
    <location>
        <begin position="1"/>
        <end position="19"/>
    </location>
</feature>
<sequence length="170" mass="19287">MRKLIQLFFFLSIPYLAMGGVAQAKTSSKIYYESGAYSVRQVKVDGRWMCKLEISLRQKGTETAYLGIYASRAYYGEIVTDKNRVGFAKKALSIRFDKERSRSVKIISDAPGSDGAWLWRYVDLPADILTKISKSRTMRVSLHNGKRTINYALSLKGSAKAVRNLRRCAR</sequence>
<accession>A0A1Y2K935</accession>
<feature type="chain" id="PRO_5013005703" evidence="1">
    <location>
        <begin position="20"/>
        <end position="170"/>
    </location>
</feature>
<dbReference type="Proteomes" id="UP000194003">
    <property type="component" value="Unassembled WGS sequence"/>
</dbReference>
<reference evidence="2 3" key="1">
    <citation type="journal article" date="2016" name="BMC Genomics">
        <title>Combined genomic and structural analyses of a cultured magnetotactic bacterium reveals its niche adaptation to a dynamic environment.</title>
        <authorList>
            <person name="Araujo A.C."/>
            <person name="Morillo V."/>
            <person name="Cypriano J."/>
            <person name="Teixeira L.C."/>
            <person name="Leao P."/>
            <person name="Lyra S."/>
            <person name="Almeida L.G."/>
            <person name="Bazylinski D.A."/>
            <person name="Vasconcellos A.T."/>
            <person name="Abreu F."/>
            <person name="Lins U."/>
        </authorList>
    </citation>
    <scope>NUCLEOTIDE SEQUENCE [LARGE SCALE GENOMIC DNA]</scope>
    <source>
        <strain evidence="2 3">IT-1</strain>
    </source>
</reference>